<dbReference type="GeneID" id="182310"/>
<keyword evidence="2" id="KW-0472">Membrane</keyword>
<evidence type="ECO:0000256" key="1">
    <source>
        <dbReference type="SAM" id="MobiDB-lite"/>
    </source>
</evidence>
<protein>
    <recommendedName>
        <fullName evidence="4">Domain of unknown function WSN domain-containing protein</fullName>
    </recommendedName>
</protein>
<dbReference type="UCSC" id="C06C6.7">
    <property type="organism name" value="c. elegans"/>
</dbReference>
<evidence type="ECO:0000313" key="6">
    <source>
        <dbReference type="Proteomes" id="UP000001940"/>
    </source>
</evidence>
<feature type="region of interest" description="Disordered" evidence="1">
    <location>
        <begin position="844"/>
        <end position="912"/>
    </location>
</feature>
<dbReference type="STRING" id="6239.C06C6.7.1"/>
<accession>O62033</accession>
<dbReference type="InterPro" id="IPR003125">
    <property type="entry name" value="WSN"/>
</dbReference>
<dbReference type="PaxDb" id="6239-C06C6.7"/>
<dbReference type="OMA" id="NEWIREV"/>
<dbReference type="EMBL" id="BX284605">
    <property type="protein sequence ID" value="CAB07557.1"/>
    <property type="molecule type" value="Genomic_DNA"/>
</dbReference>
<evidence type="ECO:0000313" key="7">
    <source>
        <dbReference type="WormBase" id="C06C6.7"/>
    </source>
</evidence>
<dbReference type="Proteomes" id="UP000001940">
    <property type="component" value="Chromosome V"/>
</dbReference>
<dbReference type="AlphaFoldDB" id="O62033"/>
<dbReference type="SMART" id="SM00453">
    <property type="entry name" value="WSN"/>
    <property type="match status" value="1"/>
</dbReference>
<proteinExistence type="predicted"/>
<dbReference type="Pfam" id="PF02206">
    <property type="entry name" value="WSN"/>
    <property type="match status" value="1"/>
</dbReference>
<dbReference type="PANTHER" id="PTHR31227">
    <property type="entry name" value="PROTEIN CBG15697"/>
    <property type="match status" value="1"/>
</dbReference>
<dbReference type="AGR" id="WB:WBGene00007381"/>
<keyword evidence="2" id="KW-1133">Transmembrane helix</keyword>
<feature type="domain" description="Domain of unknown function WSN" evidence="4">
    <location>
        <begin position="81"/>
        <end position="149"/>
    </location>
</feature>
<dbReference type="PANTHER" id="PTHR31227:SF1">
    <property type="entry name" value="DOMAIN OF UNKNOWN FUNCTION WSN DOMAIN-CONTAINING PROTEIN"/>
    <property type="match status" value="1"/>
</dbReference>
<dbReference type="RefSeq" id="NP_507012.1">
    <property type="nucleotide sequence ID" value="NM_074611.3"/>
</dbReference>
<evidence type="ECO:0000313" key="5">
    <source>
        <dbReference type="EMBL" id="CAB07557.1"/>
    </source>
</evidence>
<sequence length="935" mass="104553">MRIKSIISMIILLKITIFGIITISVECVNSNINNNESLDYSSRRQFVRAVNPHDKHSNINNNESLDYSNRRPFARAVSDNEDPATLFKKLPAVARLVTAIAIINGFSDGSIPADPVIAELLNIDTASLKQLEKFNKTSVDKFIESVSSAAMDSSNETLTVEQAMLDVFKIMTIWERIGKLENISTTYSLASLKPVESWSISEFKNFNLMNTLGLIDKIVKAESSPIPELKKQLAVLASAVTNLPPATTMKPFIVTLEKWALIDSFVDIMLLHNSHFDVLLFTSPSFNAHTVQYIPFATDPDISVMKDVVVSLFSCINRTVTAGFANGISDIEKLSSDSKDRWIDGILKPSVPLSNINILSKFAVEMKKLNYLWNPVSTETHYHMMRQVFDLQKHRGIRLTQNAIDSISNTLETKCLIADMDKSFLENMKQSAKHVKLLLRKVQALESIRNAFTSKVINDFNKLSTQTKSSDVSSIRTVLRSLSQSFKLIQNSKSLQKHVTGAQTLNEVYAEPHTQPLVTRLECLMKEIKNTDKIASILRSVKILRKLKSDRKLVEKFKEVSSAVSKSLPLLVSLRKIAEEYKKDNSSGMTDLKKLKPLQGLSKPFGDAVGALVSITKVSRSELETFVRNGESTQKIADIYGTPEQQRQFESQWGNFEATTQQIEMFLSDASIWEKSIAIKKNLNLSAYGQMFKDLTILNSIDVKLEPRLAATEGFDNITTNQRVTQIVAEFRASLMELSKLDLDFSRYKSAFNSMKEVLRSVEAGFKGEKLELSISVSRSGNVTTTTEFAIVATSSYSGLVYTVGTLVIAVILVTITFLWCWYDQSCIYHKLKRRYITNMKTAPELGSITPDSSQDSQSEREAERFVARKPHTSQLPPPPTPSPATLTPTSANTTTAASVTPSGKPVSKVEKLKKDRIEVEKKRVSKKSRLNKTI</sequence>
<keyword evidence="3" id="KW-0732">Signal</keyword>
<dbReference type="OrthoDB" id="5876120at2759"/>
<dbReference type="Bgee" id="WBGene00007381">
    <property type="expression patterns" value="Expressed in material anatomical entity and 2 other cell types or tissues"/>
</dbReference>
<feature type="compositionally biased region" description="Low complexity" evidence="1">
    <location>
        <begin position="884"/>
        <end position="903"/>
    </location>
</feature>
<evidence type="ECO:0000256" key="3">
    <source>
        <dbReference type="SAM" id="SignalP"/>
    </source>
</evidence>
<dbReference type="KEGG" id="cel:CELE_C06C6.7"/>
<dbReference type="PIR" id="T19011">
    <property type="entry name" value="T19011"/>
</dbReference>
<dbReference type="SMR" id="O62033"/>
<feature type="chain" id="PRO_5004159199" description="Domain of unknown function WSN domain-containing protein" evidence="3">
    <location>
        <begin position="28"/>
        <end position="935"/>
    </location>
</feature>
<dbReference type="InParanoid" id="O62033"/>
<evidence type="ECO:0000256" key="2">
    <source>
        <dbReference type="SAM" id="Phobius"/>
    </source>
</evidence>
<evidence type="ECO:0000259" key="4">
    <source>
        <dbReference type="SMART" id="SM00453"/>
    </source>
</evidence>
<dbReference type="WormBase" id="C06C6.7">
    <property type="protein sequence ID" value="CE15601"/>
    <property type="gene ID" value="WBGene00007381"/>
</dbReference>
<dbReference type="eggNOG" id="ENOG502SZZP">
    <property type="taxonomic scope" value="Eukaryota"/>
</dbReference>
<feature type="signal peptide" evidence="3">
    <location>
        <begin position="1"/>
        <end position="27"/>
    </location>
</feature>
<feature type="compositionally biased region" description="Basic and acidic residues" evidence="1">
    <location>
        <begin position="858"/>
        <end position="867"/>
    </location>
</feature>
<dbReference type="HOGENOM" id="CLU_010019_0_0_1"/>
<reference evidence="5 6" key="1">
    <citation type="journal article" date="1998" name="Science">
        <title>Genome sequence of the nematode C. elegans: a platform for investigating biology.</title>
        <authorList>
            <consortium name="The C. elegans sequencing consortium"/>
            <person name="Sulson J.E."/>
            <person name="Waterston R."/>
        </authorList>
    </citation>
    <scope>NUCLEOTIDE SEQUENCE [LARGE SCALE GENOMIC DNA]</scope>
    <source>
        <strain evidence="5 6">Bristol N2</strain>
    </source>
</reference>
<feature type="transmembrane region" description="Helical" evidence="2">
    <location>
        <begin position="800"/>
        <end position="823"/>
    </location>
</feature>
<keyword evidence="6" id="KW-1185">Reference proteome</keyword>
<keyword evidence="2" id="KW-0812">Transmembrane</keyword>
<dbReference type="PhylomeDB" id="O62033"/>
<dbReference type="FunCoup" id="O62033">
    <property type="interactions" value="2"/>
</dbReference>
<organism evidence="5 6">
    <name type="scientific">Caenorhabditis elegans</name>
    <dbReference type="NCBI Taxonomy" id="6239"/>
    <lineage>
        <taxon>Eukaryota</taxon>
        <taxon>Metazoa</taxon>
        <taxon>Ecdysozoa</taxon>
        <taxon>Nematoda</taxon>
        <taxon>Chromadorea</taxon>
        <taxon>Rhabditida</taxon>
        <taxon>Rhabditina</taxon>
        <taxon>Rhabditomorpha</taxon>
        <taxon>Rhabditoidea</taxon>
        <taxon>Rhabditidae</taxon>
        <taxon>Peloderinae</taxon>
        <taxon>Caenorhabditis</taxon>
    </lineage>
</organism>
<gene>
    <name evidence="5 7" type="ORF">C06C6.7</name>
    <name evidence="5" type="ORF">CELE_C06C6.7</name>
</gene>
<name>O62033_CAEEL</name>
<dbReference type="CTD" id="182310"/>